<evidence type="ECO:0000256" key="2">
    <source>
        <dbReference type="ARBA" id="ARBA00022801"/>
    </source>
</evidence>
<keyword evidence="2" id="KW-0378">Hydrolase</keyword>
<accession>A0A918NDD3</accession>
<evidence type="ECO:0000256" key="4">
    <source>
        <dbReference type="ARBA" id="ARBA00022840"/>
    </source>
</evidence>
<dbReference type="CDD" id="cd18791">
    <property type="entry name" value="SF2_C_RHA"/>
    <property type="match status" value="1"/>
</dbReference>
<reference evidence="8" key="2">
    <citation type="submission" date="2020-09" db="EMBL/GenBank/DDBJ databases">
        <authorList>
            <person name="Sun Q."/>
            <person name="Kim S."/>
        </authorList>
    </citation>
    <scope>NUCLEOTIDE SEQUENCE</scope>
    <source>
        <strain evidence="8">KCTC 22169</strain>
    </source>
</reference>
<keyword evidence="9" id="KW-1185">Reference proteome</keyword>
<protein>
    <submittedName>
        <fullName evidence="8">ATP-dependent helicase HrpB</fullName>
    </submittedName>
</protein>
<evidence type="ECO:0000259" key="6">
    <source>
        <dbReference type="PROSITE" id="PS51192"/>
    </source>
</evidence>
<evidence type="ECO:0000313" key="8">
    <source>
        <dbReference type="EMBL" id="GGX64355.1"/>
    </source>
</evidence>
<dbReference type="SMART" id="SM00490">
    <property type="entry name" value="HELICc"/>
    <property type="match status" value="1"/>
</dbReference>
<dbReference type="GO" id="GO:0005524">
    <property type="term" value="F:ATP binding"/>
    <property type="evidence" value="ECO:0007669"/>
    <property type="project" value="UniProtKB-KW"/>
</dbReference>
<sequence length="790" mass="88885">MTPHLPVDAIREPVLSHWRNRGCLVQSPPGSGKTTRIPLWLLEASEQEVVLLLPRRLPVKLAAKRLAEQRGEPVGQSVGYRLRDDNQAGPRTRLTVTTYGSFIRRLQNDPGLEGVGTVILDEFHERQLDQDTCLTLLHACRDLFRDDLKLLVMSATLTLDTLQKALDLPRVESDGELHPLAFRYHPVDDKRWPVELARLLSQVRQERDGHQLVFLPGLREIEQTARALSDSVPNCVVHSQVPQDDLYERLESAGPTVILSTNIAESSVTLPGVRTVIDLGLERYPVINPLTGLTELKTRRISKSSATQRAGRAARLGPGLCYRLWSESAHDALAPDQPPEITQADLTPLVLTLNAWGLDRHDAFWLSAPTAGRWQAAHERLRDWGALDNQGRLTGHGQQLDTLGVEPALAHLALVGRRHDRGSDAVWLAACLARGEPLTDEPSNLTETVQQAHPALKREAGRLARRLGITLDGRVRPLPDAVLVEALPHWLIRIEPTGRARMNTGREVRFATRPPSSAWALLLHGRDKGSSIQADVAWPLDEQTVQTRLPERTRVVFDPAYRHSGFAEQRWLGPFLMSEQPSRPDSDTRQSAWLDWLARTPLDHWPNVDRALGWLERYRLLRRLDPEWPNLPDSESLSELAEPYLGSLERLDALDTLAILQAWLGYDACRRLDDLCPTRWEAPSGRHCELVYDAVHDRVSAALKLQEAFGLADTPKLAGGRQAITLDLQAPNGRTLARVTDLPHFWRSVYPQVRKEMRGRYNKHPWPEDPMTAAATRATNRQLRRTQDLS</sequence>
<feature type="region of interest" description="Disordered" evidence="5">
    <location>
        <begin position="761"/>
        <end position="790"/>
    </location>
</feature>
<evidence type="ECO:0000256" key="3">
    <source>
        <dbReference type="ARBA" id="ARBA00022806"/>
    </source>
</evidence>
<dbReference type="EMBL" id="BMXR01000009">
    <property type="protein sequence ID" value="GGX64355.1"/>
    <property type="molecule type" value="Genomic_DNA"/>
</dbReference>
<evidence type="ECO:0000256" key="5">
    <source>
        <dbReference type="SAM" id="MobiDB-lite"/>
    </source>
</evidence>
<proteinExistence type="predicted"/>
<organism evidence="8 9">
    <name type="scientific">Saccharospirillum salsuginis</name>
    <dbReference type="NCBI Taxonomy" id="418750"/>
    <lineage>
        <taxon>Bacteria</taxon>
        <taxon>Pseudomonadati</taxon>
        <taxon>Pseudomonadota</taxon>
        <taxon>Gammaproteobacteria</taxon>
        <taxon>Oceanospirillales</taxon>
        <taxon>Saccharospirillaceae</taxon>
        <taxon>Saccharospirillum</taxon>
    </lineage>
</organism>
<dbReference type="PROSITE" id="PS51194">
    <property type="entry name" value="HELICASE_CTER"/>
    <property type="match status" value="1"/>
</dbReference>
<evidence type="ECO:0000313" key="9">
    <source>
        <dbReference type="Proteomes" id="UP000626148"/>
    </source>
</evidence>
<dbReference type="Pfam" id="PF00270">
    <property type="entry name" value="DEAD"/>
    <property type="match status" value="1"/>
</dbReference>
<dbReference type="AlphaFoldDB" id="A0A918NDD3"/>
<keyword evidence="1" id="KW-0547">Nucleotide-binding</keyword>
<gene>
    <name evidence="8" type="ORF">GCM10007392_35130</name>
</gene>
<keyword evidence="3 8" id="KW-0347">Helicase</keyword>
<feature type="domain" description="Helicase C-terminal" evidence="7">
    <location>
        <begin position="195"/>
        <end position="357"/>
    </location>
</feature>
<dbReference type="SMART" id="SM00847">
    <property type="entry name" value="HA2"/>
    <property type="match status" value="1"/>
</dbReference>
<dbReference type="Pfam" id="PF08482">
    <property type="entry name" value="HrpB_C"/>
    <property type="match status" value="1"/>
</dbReference>
<dbReference type="PANTHER" id="PTHR43519">
    <property type="entry name" value="ATP-DEPENDENT RNA HELICASE HRPB"/>
    <property type="match status" value="1"/>
</dbReference>
<dbReference type="PIRSF" id="PIRSF005496">
    <property type="entry name" value="ATP_hel_hrpB"/>
    <property type="match status" value="1"/>
</dbReference>
<dbReference type="Pfam" id="PF00271">
    <property type="entry name" value="Helicase_C"/>
    <property type="match status" value="1"/>
</dbReference>
<dbReference type="InterPro" id="IPR014001">
    <property type="entry name" value="Helicase_ATP-bd"/>
</dbReference>
<name>A0A918NDD3_9GAMM</name>
<dbReference type="InterPro" id="IPR027417">
    <property type="entry name" value="P-loop_NTPase"/>
</dbReference>
<dbReference type="GO" id="GO:0004386">
    <property type="term" value="F:helicase activity"/>
    <property type="evidence" value="ECO:0007669"/>
    <property type="project" value="UniProtKB-KW"/>
</dbReference>
<reference evidence="8" key="1">
    <citation type="journal article" date="2014" name="Int. J. Syst. Evol. Microbiol.">
        <title>Complete genome sequence of Corynebacterium casei LMG S-19264T (=DSM 44701T), isolated from a smear-ripened cheese.</title>
        <authorList>
            <consortium name="US DOE Joint Genome Institute (JGI-PGF)"/>
            <person name="Walter F."/>
            <person name="Albersmeier A."/>
            <person name="Kalinowski J."/>
            <person name="Ruckert C."/>
        </authorList>
    </citation>
    <scope>NUCLEOTIDE SEQUENCE</scope>
    <source>
        <strain evidence="8">KCTC 22169</strain>
    </source>
</reference>
<dbReference type="InterPro" id="IPR010225">
    <property type="entry name" value="HrpB"/>
</dbReference>
<dbReference type="InterPro" id="IPR007502">
    <property type="entry name" value="Helicase-assoc_dom"/>
</dbReference>
<evidence type="ECO:0000256" key="1">
    <source>
        <dbReference type="ARBA" id="ARBA00022741"/>
    </source>
</evidence>
<dbReference type="Gene3D" id="1.20.120.1080">
    <property type="match status" value="1"/>
</dbReference>
<evidence type="ECO:0000259" key="7">
    <source>
        <dbReference type="PROSITE" id="PS51194"/>
    </source>
</evidence>
<comment type="caution">
    <text evidence="8">The sequence shown here is derived from an EMBL/GenBank/DDBJ whole genome shotgun (WGS) entry which is preliminary data.</text>
</comment>
<dbReference type="SUPFAM" id="SSF52540">
    <property type="entry name" value="P-loop containing nucleoside triphosphate hydrolases"/>
    <property type="match status" value="1"/>
</dbReference>
<dbReference type="RefSeq" id="WP_189611108.1">
    <property type="nucleotide sequence ID" value="NZ_BMXR01000009.1"/>
</dbReference>
<dbReference type="GO" id="GO:0003676">
    <property type="term" value="F:nucleic acid binding"/>
    <property type="evidence" value="ECO:0007669"/>
    <property type="project" value="InterPro"/>
</dbReference>
<dbReference type="PROSITE" id="PS51192">
    <property type="entry name" value="HELICASE_ATP_BIND_1"/>
    <property type="match status" value="1"/>
</dbReference>
<keyword evidence="4" id="KW-0067">ATP-binding</keyword>
<dbReference type="SMART" id="SM00487">
    <property type="entry name" value="DEXDc"/>
    <property type="match status" value="1"/>
</dbReference>
<dbReference type="InterPro" id="IPR011545">
    <property type="entry name" value="DEAD/DEAH_box_helicase_dom"/>
</dbReference>
<dbReference type="InterPro" id="IPR013689">
    <property type="entry name" value="RNA_helicase_ATP-dep_HrpB_C"/>
</dbReference>
<dbReference type="NCBIfam" id="TIGR01970">
    <property type="entry name" value="DEAH_box_HrpB"/>
    <property type="match status" value="1"/>
</dbReference>
<dbReference type="GO" id="GO:0016787">
    <property type="term" value="F:hydrolase activity"/>
    <property type="evidence" value="ECO:0007669"/>
    <property type="project" value="UniProtKB-KW"/>
</dbReference>
<dbReference type="Gene3D" id="3.40.50.300">
    <property type="entry name" value="P-loop containing nucleotide triphosphate hydrolases"/>
    <property type="match status" value="2"/>
</dbReference>
<dbReference type="InterPro" id="IPR001650">
    <property type="entry name" value="Helicase_C-like"/>
</dbReference>
<feature type="domain" description="Helicase ATP-binding" evidence="6">
    <location>
        <begin position="14"/>
        <end position="175"/>
    </location>
</feature>
<dbReference type="PANTHER" id="PTHR43519:SF1">
    <property type="entry name" value="ATP-DEPENDENT RNA HELICASE HRPB"/>
    <property type="match status" value="1"/>
</dbReference>
<dbReference type="Proteomes" id="UP000626148">
    <property type="component" value="Unassembled WGS sequence"/>
</dbReference>